<proteinExistence type="predicted"/>
<feature type="coiled-coil region" evidence="1">
    <location>
        <begin position="429"/>
        <end position="463"/>
    </location>
</feature>
<feature type="region of interest" description="Disordered" evidence="2">
    <location>
        <begin position="228"/>
        <end position="288"/>
    </location>
</feature>
<evidence type="ECO:0000313" key="4">
    <source>
        <dbReference type="Proteomes" id="UP000249402"/>
    </source>
</evidence>
<feature type="compositionally biased region" description="Basic and acidic residues" evidence="2">
    <location>
        <begin position="239"/>
        <end position="251"/>
    </location>
</feature>
<feature type="compositionally biased region" description="Basic residues" evidence="2">
    <location>
        <begin position="1222"/>
        <end position="1235"/>
    </location>
</feature>
<feature type="compositionally biased region" description="Polar residues" evidence="2">
    <location>
        <begin position="1003"/>
        <end position="1013"/>
    </location>
</feature>
<evidence type="ECO:0000256" key="1">
    <source>
        <dbReference type="SAM" id="Coils"/>
    </source>
</evidence>
<feature type="compositionally biased region" description="Polar residues" evidence="2">
    <location>
        <begin position="984"/>
        <end position="996"/>
    </location>
</feature>
<dbReference type="Proteomes" id="UP000249402">
    <property type="component" value="Unassembled WGS sequence"/>
</dbReference>
<reference evidence="3 4" key="1">
    <citation type="submission" date="2018-02" db="EMBL/GenBank/DDBJ databases">
        <title>The genomes of Aspergillus section Nigri reveals drivers in fungal speciation.</title>
        <authorList>
            <consortium name="DOE Joint Genome Institute"/>
            <person name="Vesth T.C."/>
            <person name="Nybo J."/>
            <person name="Theobald S."/>
            <person name="Brandl J."/>
            <person name="Frisvad J.C."/>
            <person name="Nielsen K.F."/>
            <person name="Lyhne E.K."/>
            <person name="Kogle M.E."/>
            <person name="Kuo A."/>
            <person name="Riley R."/>
            <person name="Clum A."/>
            <person name="Nolan M."/>
            <person name="Lipzen A."/>
            <person name="Salamov A."/>
            <person name="Henrissat B."/>
            <person name="Wiebenga A."/>
            <person name="De vries R.P."/>
            <person name="Grigoriev I.V."/>
            <person name="Mortensen U.H."/>
            <person name="Andersen M.R."/>
            <person name="Baker S.E."/>
        </authorList>
    </citation>
    <scope>NUCLEOTIDE SEQUENCE [LARGE SCALE GENOMIC DNA]</scope>
    <source>
        <strain evidence="3 4">CBS 121593</strain>
    </source>
</reference>
<sequence length="1341" mass="148822">MPNEKLSVSGVETLTCPDAAKVTNASSYDEAEELLLLHMADNHEPVSPKLKVIMALEEGRDTSSIGKQRQVSPLLMERPKSSGIDMTAFCFGRPTQGPNSFSLQPARRSPLGTTTQKTDAPLDRGTNQPMLMLVGIRSSSYPENAESGTGNQRAALQNQLPEMQNPHSTSPDTGNATVDGVQSLHASHSKARPVPQDDQLSLANPRMMPPENAALPGLKEGAKRLATTRPLKSLPVPNHRSEQSKAHDQHVLARINNKAKVGKRQGSNRSQGPNTKKPSIMGSENGGSRLSEEELFHLLIDRIRDREETAIAAFHLREQMEAEAMKVAEENHTLKSQLALSNKQVQKQASELKVCESRLGVWRSKITKFKGFLNELGCDFQNLRGEAIQLKATRKELFNERDEITTSINEARAHLAEASTSVDKRRDQLLKVEGQLNLLKQDLKNAQDRANYLLSQLSDEKKRSKLLEMYIQDCSRTQTTRMGQIMSHQHEMMKNLDTAFKTLGHQHDASLKIIQENLHPDVNECLASLRKMSEMFSSDEKDAQVCKDLIQSFASRMDSMMLQINADVGKGAEANASLTQTLKEQVTVIEKQIASDLDLSKKLSVNSDNYGSLLKALDPFTTTTDKIACSVQGLEAKDIGLADQMNALRISLAELQIPQPINMAKEEACRYEMIVAEMRDKMEHMSEDLKVAQEALKAKELETEAIRISLSESSSKANDAESRARAFELEAAALRDEVKSVESRVREELNRASVVSREQGRARYDQQLHELLREKVEVERNMERILTQLAEARLTLVESEDKAKEREDEMQLILTSKEKENEELKCRASESAAKLEDRNMELARLTELQSLGETQLATLHHEIEKATSRITILEKERTEICNESHKLTEHLQAKHDVLHAEFQEKEAECALIQTQLTATMSEKSDLECRQQKSKEEMEALTKRVQESEHGMKKVRDILSQVGISTPGKTFTEVCSILETTLRTAQNKTTDPQSNSPGGKEGISCSNLGTSTPQKNNMSLGQELYKATEVIYRAQSIQASIISSPFPRENSTANQQHLCSAQNPNIVPFSSIRHQSSPMDSSVFGNDQDELAAMLLITPEKKVITECDNTSKSDETQATKRAVDMEQQEKISQMHAPGMAADEAAVTVKAPVPHPSSESQEKGKQMPDSKGDIKANTTKAKSVTFETQSPTSAGLKRKLPEAKNNDAPSSVQSMSLIEDRPARVNRRTYSRARHSMSRGAAKATDQAARPSAGGIADRDSHATTRANANKRTRASIDPPAQKPQTKPVTEYFERKSSPTKLASGSSRTPSMNASQSNNQKWPARSGRGSRRTRGEQPIQHVD</sequence>
<name>A0A395GVS9_9EURO</name>
<protein>
    <recommendedName>
        <fullName evidence="5">Rootletin</fullName>
    </recommendedName>
</protein>
<feature type="region of interest" description="Disordered" evidence="2">
    <location>
        <begin position="1150"/>
        <end position="1341"/>
    </location>
</feature>
<feature type="region of interest" description="Disordered" evidence="2">
    <location>
        <begin position="184"/>
        <end position="214"/>
    </location>
</feature>
<evidence type="ECO:0000313" key="3">
    <source>
        <dbReference type="EMBL" id="RAK98797.1"/>
    </source>
</evidence>
<dbReference type="GeneID" id="37228162"/>
<feature type="compositionally biased region" description="Polar residues" evidence="2">
    <location>
        <begin position="1174"/>
        <end position="1191"/>
    </location>
</feature>
<organism evidence="3 4">
    <name type="scientific">Aspergillus ibericus CBS 121593</name>
    <dbReference type="NCBI Taxonomy" id="1448316"/>
    <lineage>
        <taxon>Eukaryota</taxon>
        <taxon>Fungi</taxon>
        <taxon>Dikarya</taxon>
        <taxon>Ascomycota</taxon>
        <taxon>Pezizomycotina</taxon>
        <taxon>Eurotiomycetes</taxon>
        <taxon>Eurotiomycetidae</taxon>
        <taxon>Eurotiales</taxon>
        <taxon>Aspergillaceae</taxon>
        <taxon>Aspergillus</taxon>
        <taxon>Aspergillus subgen. Circumdati</taxon>
    </lineage>
</organism>
<feature type="compositionally biased region" description="Polar residues" evidence="2">
    <location>
        <begin position="1297"/>
        <end position="1319"/>
    </location>
</feature>
<gene>
    <name evidence="3" type="ORF">BO80DRAFT_479303</name>
</gene>
<feature type="coiled-coil region" evidence="1">
    <location>
        <begin position="675"/>
        <end position="883"/>
    </location>
</feature>
<dbReference type="OrthoDB" id="4201669at2759"/>
<keyword evidence="4" id="KW-1185">Reference proteome</keyword>
<accession>A0A395GVS9</accession>
<dbReference type="STRING" id="1448316.A0A395GVS9"/>
<evidence type="ECO:0008006" key="5">
    <source>
        <dbReference type="Google" id="ProtNLM"/>
    </source>
</evidence>
<dbReference type="RefSeq" id="XP_025573125.1">
    <property type="nucleotide sequence ID" value="XM_025723297.1"/>
</dbReference>
<keyword evidence="1" id="KW-0175">Coiled coil</keyword>
<feature type="compositionally biased region" description="Basic and acidic residues" evidence="2">
    <location>
        <begin position="1158"/>
        <end position="1172"/>
    </location>
</feature>
<dbReference type="EMBL" id="KZ824451">
    <property type="protein sequence ID" value="RAK98797.1"/>
    <property type="molecule type" value="Genomic_DNA"/>
</dbReference>
<feature type="region of interest" description="Disordered" evidence="2">
    <location>
        <begin position="95"/>
        <end position="126"/>
    </location>
</feature>
<feature type="region of interest" description="Disordered" evidence="2">
    <location>
        <begin position="984"/>
        <end position="1013"/>
    </location>
</feature>
<feature type="compositionally biased region" description="Polar residues" evidence="2">
    <location>
        <begin position="1205"/>
        <end position="1214"/>
    </location>
</feature>
<dbReference type="VEuPathDB" id="FungiDB:BO80DRAFT_479303"/>
<evidence type="ECO:0000256" key="2">
    <source>
        <dbReference type="SAM" id="MobiDB-lite"/>
    </source>
</evidence>
<feature type="compositionally biased region" description="Polar residues" evidence="2">
    <location>
        <begin position="265"/>
        <end position="277"/>
    </location>
</feature>